<keyword evidence="5" id="KW-1185">Reference proteome</keyword>
<dbReference type="OrthoDB" id="9807941at2"/>
<dbReference type="AlphaFoldDB" id="A0A1W1I9T7"/>
<protein>
    <submittedName>
        <fullName evidence="4">Uncharacterized protein</fullName>
    </submittedName>
</protein>
<name>A0A1W1I9T7_9BACT</name>
<feature type="region of interest" description="Disordered" evidence="2">
    <location>
        <begin position="307"/>
        <end position="354"/>
    </location>
</feature>
<proteinExistence type="predicted"/>
<dbReference type="KEGG" id="nja:NSJP_3472"/>
<feature type="coiled-coil region" evidence="1">
    <location>
        <begin position="226"/>
        <end position="302"/>
    </location>
</feature>
<dbReference type="Gene3D" id="1.10.150.20">
    <property type="entry name" value="5' to 3' exonuclease, C-terminal subdomain"/>
    <property type="match status" value="1"/>
</dbReference>
<evidence type="ECO:0000256" key="1">
    <source>
        <dbReference type="SAM" id="Coils"/>
    </source>
</evidence>
<gene>
    <name evidence="4" type="ORF">NSJP_3472</name>
</gene>
<keyword evidence="1" id="KW-0175">Coiled coil</keyword>
<keyword evidence="3" id="KW-1133">Transmembrane helix</keyword>
<dbReference type="Proteomes" id="UP000192042">
    <property type="component" value="Chromosome I"/>
</dbReference>
<dbReference type="STRING" id="1325564.NSJP_3472"/>
<feature type="transmembrane region" description="Helical" evidence="3">
    <location>
        <begin position="6"/>
        <end position="26"/>
    </location>
</feature>
<evidence type="ECO:0000256" key="2">
    <source>
        <dbReference type="SAM" id="MobiDB-lite"/>
    </source>
</evidence>
<accession>A0A1W1I9T7</accession>
<keyword evidence="3" id="KW-0812">Transmembrane</keyword>
<sequence length="441" mass="49302">MMTLIGQIAGCLIIAAGIGGLVGWFLRQHSVRSLDQQIYDLMTALRVKEQAVTAAQLELKSRTSTMQGYEGKLAATEVLLQTAQEEAAAHSERIKQVQAESSAAIQRVASLESDLASSLQRSVDSEKMVLAFEQEARQANAARTAAQQALSVKDEELSELQNRVAELQGLSAEADQLRSHVAEIEPAQGRLHWLEVQLSEKESHLRTASHDAEEQRAAAAQRGSELDVLKKQLEEQSQLLRDWESRHDKTLRQRATDAKLIETHRETIEELQSTLAERERSAETQAEKIAALQRQFDELSLLYTTLTESQTKGKQDDADRSGTRKRQAEMRAPRKVKGPSESIGRQPLPAENDQLTLEVSSGVQATESRKDDLTRIRGIDPALEQALNKLGTHSFIQIARWTSTDMSRVAKQLATPLDQSKRRNWIADAKKQHREKYGEHL</sequence>
<dbReference type="RefSeq" id="WP_080887830.1">
    <property type="nucleotide sequence ID" value="NZ_LT828648.1"/>
</dbReference>
<evidence type="ECO:0000313" key="5">
    <source>
        <dbReference type="Proteomes" id="UP000192042"/>
    </source>
</evidence>
<keyword evidence="3" id="KW-0472">Membrane</keyword>
<feature type="coiled-coil region" evidence="1">
    <location>
        <begin position="66"/>
        <end position="114"/>
    </location>
</feature>
<feature type="compositionally biased region" description="Basic and acidic residues" evidence="2">
    <location>
        <begin position="311"/>
        <end position="332"/>
    </location>
</feature>
<feature type="coiled-coil region" evidence="1">
    <location>
        <begin position="143"/>
        <end position="177"/>
    </location>
</feature>
<organism evidence="4 5">
    <name type="scientific">Nitrospira japonica</name>
    <dbReference type="NCBI Taxonomy" id="1325564"/>
    <lineage>
        <taxon>Bacteria</taxon>
        <taxon>Pseudomonadati</taxon>
        <taxon>Nitrospirota</taxon>
        <taxon>Nitrospiria</taxon>
        <taxon>Nitrospirales</taxon>
        <taxon>Nitrospiraceae</taxon>
        <taxon>Nitrospira</taxon>
    </lineage>
</organism>
<evidence type="ECO:0000313" key="4">
    <source>
        <dbReference type="EMBL" id="SLM49639.1"/>
    </source>
</evidence>
<evidence type="ECO:0000256" key="3">
    <source>
        <dbReference type="SAM" id="Phobius"/>
    </source>
</evidence>
<dbReference type="EMBL" id="LT828648">
    <property type="protein sequence ID" value="SLM49639.1"/>
    <property type="molecule type" value="Genomic_DNA"/>
</dbReference>
<reference evidence="4 5" key="1">
    <citation type="submission" date="2017-03" db="EMBL/GenBank/DDBJ databases">
        <authorList>
            <person name="Afonso C.L."/>
            <person name="Miller P.J."/>
            <person name="Scott M.A."/>
            <person name="Spackman E."/>
            <person name="Goraichik I."/>
            <person name="Dimitrov K.M."/>
            <person name="Suarez D.L."/>
            <person name="Swayne D.E."/>
        </authorList>
    </citation>
    <scope>NUCLEOTIDE SEQUENCE [LARGE SCALE GENOMIC DNA]</scope>
    <source>
        <strain evidence="4">Genome sequencing of Nitrospira japonica strain NJ11</strain>
    </source>
</reference>